<keyword evidence="1 3" id="KW-0853">WD repeat</keyword>
<keyword evidence="4" id="KW-0732">Signal</keyword>
<evidence type="ECO:0000256" key="3">
    <source>
        <dbReference type="PROSITE-ProRule" id="PRU00221"/>
    </source>
</evidence>
<organism evidence="5 6">
    <name type="scientific">Polarella glacialis</name>
    <name type="common">Dinoflagellate</name>
    <dbReference type="NCBI Taxonomy" id="89957"/>
    <lineage>
        <taxon>Eukaryota</taxon>
        <taxon>Sar</taxon>
        <taxon>Alveolata</taxon>
        <taxon>Dinophyceae</taxon>
        <taxon>Suessiales</taxon>
        <taxon>Suessiaceae</taxon>
        <taxon>Polarella</taxon>
    </lineage>
</organism>
<dbReference type="Pfam" id="PF00400">
    <property type="entry name" value="WD40"/>
    <property type="match status" value="1"/>
</dbReference>
<dbReference type="PROSITE" id="PS50082">
    <property type="entry name" value="WD_REPEATS_2"/>
    <property type="match status" value="1"/>
</dbReference>
<feature type="repeat" description="WD" evidence="3">
    <location>
        <begin position="137"/>
        <end position="178"/>
    </location>
</feature>
<dbReference type="InterPro" id="IPR001680">
    <property type="entry name" value="WD40_rpt"/>
</dbReference>
<dbReference type="InterPro" id="IPR015943">
    <property type="entry name" value="WD40/YVTN_repeat-like_dom_sf"/>
</dbReference>
<gene>
    <name evidence="5" type="ORF">PGLA2088_LOCUS48064</name>
</gene>
<dbReference type="Gene3D" id="2.130.10.10">
    <property type="entry name" value="YVTN repeat-like/Quinoprotein amine dehydrogenase"/>
    <property type="match status" value="1"/>
</dbReference>
<dbReference type="PANTHER" id="PTHR19848:SF8">
    <property type="entry name" value="F-BOX AND WD REPEAT DOMAIN CONTAINING 7"/>
    <property type="match status" value="1"/>
</dbReference>
<sequence>MAAGLRCVRMRWLPLAALGFSLSEETEEVTVLVRLGVSGEMLGELVLAATDSVSALLHAVATLMGPAALSEGICGLHLLREGRLLRPESYQSLTSAGLRNRAVVDVVRHRGLPVATASFDHTAKIWNTETGLCELTLSGHLDAVTCIAVAPDGLTMATSSHDFMVKLWSASTGECQMTLPG</sequence>
<proteinExistence type="predicted"/>
<keyword evidence="2" id="KW-0677">Repeat</keyword>
<evidence type="ECO:0000256" key="2">
    <source>
        <dbReference type="ARBA" id="ARBA00022737"/>
    </source>
</evidence>
<dbReference type="SUPFAM" id="SSF50978">
    <property type="entry name" value="WD40 repeat-like"/>
    <property type="match status" value="1"/>
</dbReference>
<reference evidence="5" key="1">
    <citation type="submission" date="2021-02" db="EMBL/GenBank/DDBJ databases">
        <authorList>
            <person name="Dougan E. K."/>
            <person name="Rhodes N."/>
            <person name="Thang M."/>
            <person name="Chan C."/>
        </authorList>
    </citation>
    <scope>NUCLEOTIDE SEQUENCE</scope>
</reference>
<protein>
    <submittedName>
        <fullName evidence="5">Uncharacterized protein</fullName>
    </submittedName>
</protein>
<dbReference type="Proteomes" id="UP000626109">
    <property type="component" value="Unassembled WGS sequence"/>
</dbReference>
<evidence type="ECO:0000313" key="5">
    <source>
        <dbReference type="EMBL" id="CAE8735878.1"/>
    </source>
</evidence>
<evidence type="ECO:0000256" key="4">
    <source>
        <dbReference type="SAM" id="SignalP"/>
    </source>
</evidence>
<evidence type="ECO:0000256" key="1">
    <source>
        <dbReference type="ARBA" id="ARBA00022574"/>
    </source>
</evidence>
<name>A0A813LRH3_POLGL</name>
<dbReference type="PANTHER" id="PTHR19848">
    <property type="entry name" value="WD40 REPEAT PROTEIN"/>
    <property type="match status" value="1"/>
</dbReference>
<dbReference type="SMART" id="SM00320">
    <property type="entry name" value="WD40"/>
    <property type="match status" value="2"/>
</dbReference>
<feature type="signal peptide" evidence="4">
    <location>
        <begin position="1"/>
        <end position="23"/>
    </location>
</feature>
<feature type="chain" id="PRO_5032293985" evidence="4">
    <location>
        <begin position="24"/>
        <end position="181"/>
    </location>
</feature>
<comment type="caution">
    <text evidence="5">The sequence shown here is derived from an EMBL/GenBank/DDBJ whole genome shotgun (WGS) entry which is preliminary data.</text>
</comment>
<dbReference type="PROSITE" id="PS50294">
    <property type="entry name" value="WD_REPEATS_REGION"/>
    <property type="match status" value="1"/>
</dbReference>
<dbReference type="InterPro" id="IPR036322">
    <property type="entry name" value="WD40_repeat_dom_sf"/>
</dbReference>
<evidence type="ECO:0000313" key="6">
    <source>
        <dbReference type="Proteomes" id="UP000626109"/>
    </source>
</evidence>
<accession>A0A813LRH3</accession>
<dbReference type="AlphaFoldDB" id="A0A813LRH3"/>
<dbReference type="EMBL" id="CAJNNW010036599">
    <property type="protein sequence ID" value="CAE8735878.1"/>
    <property type="molecule type" value="Genomic_DNA"/>
</dbReference>